<evidence type="ECO:0000256" key="1">
    <source>
        <dbReference type="SAM" id="SignalP"/>
    </source>
</evidence>
<evidence type="ECO:0000313" key="4">
    <source>
        <dbReference type="Proteomes" id="UP001253545"/>
    </source>
</evidence>
<dbReference type="InterPro" id="IPR032466">
    <property type="entry name" value="Metal_Hydrolase"/>
</dbReference>
<dbReference type="Gene3D" id="3.40.50.10910">
    <property type="entry name" value="Amidohydrolase"/>
    <property type="match status" value="1"/>
</dbReference>
<gene>
    <name evidence="3" type="ORF">RM552_10460</name>
</gene>
<dbReference type="InterPro" id="IPR035959">
    <property type="entry name" value="RutC-like_sf"/>
</dbReference>
<dbReference type="Pfam" id="PF01979">
    <property type="entry name" value="Amidohydro_1"/>
    <property type="match status" value="1"/>
</dbReference>
<keyword evidence="1" id="KW-0732">Signal</keyword>
<dbReference type="Gene3D" id="3.30.110.90">
    <property type="entry name" value="Amidohydrolase"/>
    <property type="match status" value="1"/>
</dbReference>
<dbReference type="InterPro" id="IPR011059">
    <property type="entry name" value="Metal-dep_hydrolase_composite"/>
</dbReference>
<dbReference type="Gene3D" id="2.30.40.10">
    <property type="entry name" value="Urease, subunit C, domain 1"/>
    <property type="match status" value="1"/>
</dbReference>
<dbReference type="GO" id="GO:0016787">
    <property type="term" value="F:hydrolase activity"/>
    <property type="evidence" value="ECO:0007669"/>
    <property type="project" value="UniProtKB-KW"/>
</dbReference>
<comment type="caution">
    <text evidence="3">The sequence shown here is derived from an EMBL/GenBank/DDBJ whole genome shotgun (WGS) entry which is preliminary data.</text>
</comment>
<dbReference type="SUPFAM" id="SSF51338">
    <property type="entry name" value="Composite domain of metallo-dependent hydrolases"/>
    <property type="match status" value="1"/>
</dbReference>
<evidence type="ECO:0000259" key="2">
    <source>
        <dbReference type="Pfam" id="PF01979"/>
    </source>
</evidence>
<dbReference type="Gene3D" id="1.20.58.520">
    <property type="entry name" value="Amidohydrolase"/>
    <property type="match status" value="1"/>
</dbReference>
<evidence type="ECO:0000313" key="3">
    <source>
        <dbReference type="EMBL" id="MDT0595267.1"/>
    </source>
</evidence>
<dbReference type="EMBL" id="JAVRHX010000002">
    <property type="protein sequence ID" value="MDT0595267.1"/>
    <property type="molecule type" value="Genomic_DNA"/>
</dbReference>
<dbReference type="Pfam" id="PF01042">
    <property type="entry name" value="Ribonuc_L-PSP"/>
    <property type="match status" value="1"/>
</dbReference>
<feature type="signal peptide" evidence="1">
    <location>
        <begin position="1"/>
        <end position="21"/>
    </location>
</feature>
<dbReference type="CDD" id="cd00448">
    <property type="entry name" value="YjgF_YER057c_UK114_family"/>
    <property type="match status" value="1"/>
</dbReference>
<dbReference type="SUPFAM" id="SSF55298">
    <property type="entry name" value="YjgF-like"/>
    <property type="match status" value="1"/>
</dbReference>
<dbReference type="Proteomes" id="UP001253545">
    <property type="component" value="Unassembled WGS sequence"/>
</dbReference>
<proteinExistence type="predicted"/>
<keyword evidence="3" id="KW-0378">Hydrolase</keyword>
<accession>A0ABU2ZV16</accession>
<dbReference type="Gene3D" id="3.30.1330.40">
    <property type="entry name" value="RutC-like"/>
    <property type="match status" value="1"/>
</dbReference>
<dbReference type="InterPro" id="IPR006175">
    <property type="entry name" value="YjgF/YER057c/UK114"/>
</dbReference>
<feature type="domain" description="Amidohydrolase-related" evidence="2">
    <location>
        <begin position="79"/>
        <end position="430"/>
    </location>
</feature>
<protein>
    <submittedName>
        <fullName evidence="3">Rid family hydrolase</fullName>
    </submittedName>
</protein>
<dbReference type="PANTHER" id="PTHR43135:SF3">
    <property type="entry name" value="ALPHA-D-RIBOSE 1-METHYLPHOSPHONATE 5-TRIPHOSPHATE DIPHOSPHATASE"/>
    <property type="match status" value="1"/>
</dbReference>
<dbReference type="InterPro" id="IPR051781">
    <property type="entry name" value="Metallo-dep_Hydrolase"/>
</dbReference>
<feature type="chain" id="PRO_5045332476" evidence="1">
    <location>
        <begin position="22"/>
        <end position="548"/>
    </location>
</feature>
<dbReference type="RefSeq" id="WP_311368777.1">
    <property type="nucleotide sequence ID" value="NZ_JAVRHX010000002.1"/>
</dbReference>
<dbReference type="PANTHER" id="PTHR43135">
    <property type="entry name" value="ALPHA-D-RIBOSE 1-METHYLPHOSPHONATE 5-TRIPHOSPHATE DIPHOSPHATASE"/>
    <property type="match status" value="1"/>
</dbReference>
<organism evidence="3 4">
    <name type="scientific">Glaciecola petra</name>
    <dbReference type="NCBI Taxonomy" id="3075602"/>
    <lineage>
        <taxon>Bacteria</taxon>
        <taxon>Pseudomonadati</taxon>
        <taxon>Pseudomonadota</taxon>
        <taxon>Gammaproteobacteria</taxon>
        <taxon>Alteromonadales</taxon>
        <taxon>Alteromonadaceae</taxon>
        <taxon>Glaciecola</taxon>
    </lineage>
</organism>
<name>A0ABU2ZV16_9ALTE</name>
<reference evidence="3 4" key="1">
    <citation type="submission" date="2023-09" db="EMBL/GenBank/DDBJ databases">
        <authorList>
            <person name="Rey-Velasco X."/>
        </authorList>
    </citation>
    <scope>NUCLEOTIDE SEQUENCE [LARGE SCALE GENOMIC DNA]</scope>
    <source>
        <strain evidence="3 4">P117</strain>
    </source>
</reference>
<keyword evidence="4" id="KW-1185">Reference proteome</keyword>
<dbReference type="InterPro" id="IPR006680">
    <property type="entry name" value="Amidohydro-rel"/>
</dbReference>
<sequence>MKKLFVTFAITLCCISNFSIAKVNELVLHNINIIDVKTLALKPNMTIVISDAKISSIEKGDYKSTAENAIYIDMTGKYAIPGLIDAHVHHATNPDTWDKFSTTKARLQHLLRGGVTSVRDMGGDGRTLANLKRLAEIDQIQSPDIYFSVIIGGQTFFDDPRTIASAKGRQSGNTVWMRSVDNESNFDAIVLQAKGLGATGIKVYADLPADVLPPLYTSAKEHGLKVWAHTLISPATPLESVQAGVEVMSHIPDLAGQVIANFRDWRIGKKQLSDDLFERSMDAGSYDELFDAIKKNDVILDATMSVFERSKSANDVRKKNYQQAKFLLRLAAQEGLKIGAGTDAFADLENDALPPLFKELSLLVNEGGLTPLQAIQSATLINAQALGIEQTHGYLAAGKRANLVILDEDPSADIENTKKIRHVIKNGQFVFRGDMPGLPFVNAKQVDGTLWMSGQIGNLPTTMTLAGDTIESQMHQTLKNIGSVLKDYDLDYNDVVKCTLMLADIDEWAKANVVYKQYFTDNLPTRSAFGANGLALNAKVEVECIAQL</sequence>
<dbReference type="SUPFAM" id="SSF51556">
    <property type="entry name" value="Metallo-dependent hydrolases"/>
    <property type="match status" value="1"/>
</dbReference>